<dbReference type="EMBL" id="CP050063">
    <property type="protein sequence ID" value="QIP17440.1"/>
    <property type="molecule type" value="Genomic_DNA"/>
</dbReference>
<dbReference type="AlphaFoldDB" id="A0A6G9AYF0"/>
<protein>
    <submittedName>
        <fullName evidence="2">Uncharacterized protein</fullName>
    </submittedName>
</protein>
<accession>A0A6G9AYF0</accession>
<evidence type="ECO:0000313" key="2">
    <source>
        <dbReference type="EMBL" id="QIP17440.1"/>
    </source>
</evidence>
<reference evidence="2 3" key="1">
    <citation type="submission" date="2020-03" db="EMBL/GenBank/DDBJ databases">
        <authorList>
            <person name="Kim M.K."/>
        </authorList>
    </citation>
    <scope>NUCLEOTIDE SEQUENCE [LARGE SCALE GENOMIC DNA]</scope>
    <source>
        <strain evidence="2 3">BT328</strain>
    </source>
</reference>
<keyword evidence="3" id="KW-1185">Reference proteome</keyword>
<evidence type="ECO:0000256" key="1">
    <source>
        <dbReference type="SAM" id="SignalP"/>
    </source>
</evidence>
<dbReference type="RefSeq" id="WP_167218297.1">
    <property type="nucleotide sequence ID" value="NZ_CP050063.1"/>
</dbReference>
<name>A0A6G9AYF0_9BACT</name>
<proteinExistence type="predicted"/>
<dbReference type="Proteomes" id="UP000501802">
    <property type="component" value="Chromosome"/>
</dbReference>
<dbReference type="KEGG" id="spib:G8759_34770"/>
<sequence length="477" mass="54794">MFRTRFYLYFLCVAVSMLAFTCVREYPATAPYTPPTTPTNPGNLPPQTQPVAQNRLFIGNDKVRVAIDLNMGGAINYLSEAGSSENMVNNYDWGRQLQTALYGGPFPYSVNGKDPVYFWRNLGWNPVQTGDYYNHPARIVSYQQGQNSLYVKTIPLIWPLFDEPADCFMEHWIELQGNTVHVKIRSTINRADTAQYDGRTQEMPCVYLNAPWYRMVTYTGTQPFTNGAVTEFSKLEMLSHYTTENWTALLNDEGRGVGLYQPNQFRFKTNGFGSGHVGKEFDVTSYYMNADPFLQIDHNGVYEFEYTLILGTLADIRQYAYAQPRPETVPNFKFTKDRQGWFYYNVTDKGWPIQNELNVNWQRADTTKANFRVCSPFVYWKPTDVPKIYIQAAFTTKATTARLVWRKPEDYDFLDGPDRQIDFPIVGDGQFRTYEVNLSGHSGWSGLINQICLLNPQNNLEKGSRMRLKSVTVAPVQ</sequence>
<organism evidence="2 3">
    <name type="scientific">Spirosoma aureum</name>
    <dbReference type="NCBI Taxonomy" id="2692134"/>
    <lineage>
        <taxon>Bacteria</taxon>
        <taxon>Pseudomonadati</taxon>
        <taxon>Bacteroidota</taxon>
        <taxon>Cytophagia</taxon>
        <taxon>Cytophagales</taxon>
        <taxon>Cytophagaceae</taxon>
        <taxon>Spirosoma</taxon>
    </lineage>
</organism>
<feature type="signal peptide" evidence="1">
    <location>
        <begin position="1"/>
        <end position="21"/>
    </location>
</feature>
<evidence type="ECO:0000313" key="3">
    <source>
        <dbReference type="Proteomes" id="UP000501802"/>
    </source>
</evidence>
<gene>
    <name evidence="2" type="ORF">G8759_34770</name>
</gene>
<feature type="chain" id="PRO_5026241137" evidence="1">
    <location>
        <begin position="22"/>
        <end position="477"/>
    </location>
</feature>
<keyword evidence="1" id="KW-0732">Signal</keyword>